<feature type="domain" description="Mixed lineage kinase" evidence="1">
    <location>
        <begin position="7"/>
        <end position="115"/>
    </location>
</feature>
<comment type="caution">
    <text evidence="2">The sequence shown here is derived from an EMBL/GenBank/DDBJ whole genome shotgun (WGS) entry which is preliminary data.</text>
</comment>
<dbReference type="InterPro" id="IPR036537">
    <property type="entry name" value="Adaptor_Cbl_N_dom_sf"/>
</dbReference>
<dbReference type="RefSeq" id="XP_047774476.1">
    <property type="nucleotide sequence ID" value="XM_047917649.1"/>
</dbReference>
<proteinExistence type="predicted"/>
<evidence type="ECO:0000259" key="1">
    <source>
        <dbReference type="Pfam" id="PF22215"/>
    </source>
</evidence>
<keyword evidence="3" id="KW-1185">Reference proteome</keyword>
<reference evidence="2 3" key="1">
    <citation type="journal article" date="2021" name="Environ. Microbiol.">
        <title>Gene family expansions and transcriptome signatures uncover fungal adaptations to wood decay.</title>
        <authorList>
            <person name="Hage H."/>
            <person name="Miyauchi S."/>
            <person name="Viragh M."/>
            <person name="Drula E."/>
            <person name="Min B."/>
            <person name="Chaduli D."/>
            <person name="Navarro D."/>
            <person name="Favel A."/>
            <person name="Norest M."/>
            <person name="Lesage-Meessen L."/>
            <person name="Balint B."/>
            <person name="Merenyi Z."/>
            <person name="de Eugenio L."/>
            <person name="Morin E."/>
            <person name="Martinez A.T."/>
            <person name="Baldrian P."/>
            <person name="Stursova M."/>
            <person name="Martinez M.J."/>
            <person name="Novotny C."/>
            <person name="Magnuson J.K."/>
            <person name="Spatafora J.W."/>
            <person name="Maurice S."/>
            <person name="Pangilinan J."/>
            <person name="Andreopoulos W."/>
            <person name="LaButti K."/>
            <person name="Hundley H."/>
            <person name="Na H."/>
            <person name="Kuo A."/>
            <person name="Barry K."/>
            <person name="Lipzen A."/>
            <person name="Henrissat B."/>
            <person name="Riley R."/>
            <person name="Ahrendt S."/>
            <person name="Nagy L.G."/>
            <person name="Grigoriev I.V."/>
            <person name="Martin F."/>
            <person name="Rosso M.N."/>
        </authorList>
    </citation>
    <scope>NUCLEOTIDE SEQUENCE [LARGE SCALE GENOMIC DNA]</scope>
    <source>
        <strain evidence="2 3">CIRM-BRFM 1785</strain>
    </source>
</reference>
<organism evidence="2 3">
    <name type="scientific">Rhodofomes roseus</name>
    <dbReference type="NCBI Taxonomy" id="34475"/>
    <lineage>
        <taxon>Eukaryota</taxon>
        <taxon>Fungi</taxon>
        <taxon>Dikarya</taxon>
        <taxon>Basidiomycota</taxon>
        <taxon>Agaricomycotina</taxon>
        <taxon>Agaricomycetes</taxon>
        <taxon>Polyporales</taxon>
        <taxon>Rhodofomes</taxon>
    </lineage>
</organism>
<evidence type="ECO:0000313" key="3">
    <source>
        <dbReference type="Proteomes" id="UP000814176"/>
    </source>
</evidence>
<protein>
    <recommendedName>
        <fullName evidence="1">Mixed lineage kinase domain-containing protein</fullName>
    </recommendedName>
</protein>
<dbReference type="Proteomes" id="UP000814176">
    <property type="component" value="Unassembled WGS sequence"/>
</dbReference>
<dbReference type="InterPro" id="IPR054000">
    <property type="entry name" value="MLKL_N"/>
</dbReference>
<gene>
    <name evidence="2" type="ORF">C8Q71DRAFT_299644</name>
</gene>
<dbReference type="EMBL" id="JADCUA010000026">
    <property type="protein sequence ID" value="KAH9831349.1"/>
    <property type="molecule type" value="Genomic_DNA"/>
</dbReference>
<dbReference type="Pfam" id="PF22215">
    <property type="entry name" value="MLKL_N"/>
    <property type="match status" value="1"/>
</dbReference>
<dbReference type="CDD" id="cd21037">
    <property type="entry name" value="MLKL_NTD"/>
    <property type="match status" value="1"/>
</dbReference>
<accession>A0ABQ8K382</accession>
<dbReference type="Gene3D" id="1.20.930.20">
    <property type="entry name" value="Adaptor protein Cbl, N-terminal domain"/>
    <property type="match status" value="1"/>
</dbReference>
<evidence type="ECO:0000313" key="2">
    <source>
        <dbReference type="EMBL" id="KAH9831349.1"/>
    </source>
</evidence>
<sequence>MSCRSSRMVGNKQRGQKLIRKIVDIADTVNDTIKRDARRIDDNFLQALSDLSTTLETIKETLENYGKRKWYKRLAQVESISHVLDAQGEHLEASIQTFKMRSQVTTNSQIVRLMKLCAPKKPEPKGSAHIFRMRQINLLETHGVWPPEGPTLGQQWKGEWDGKAVVVRTLCSKSEESKKIGHPQWVYSVAEARCPAGKPLLGYSHPTSSTKFYVFECEVDPK</sequence>
<dbReference type="InterPro" id="IPR059179">
    <property type="entry name" value="MLKL-like_MCAfunc"/>
</dbReference>
<dbReference type="GeneID" id="71998381"/>
<name>A0ABQ8K382_9APHY</name>